<feature type="domain" description="ATPase AAA-type core" evidence="1">
    <location>
        <begin position="144"/>
        <end position="382"/>
    </location>
</feature>
<dbReference type="Pfam" id="PF13304">
    <property type="entry name" value="AAA_21"/>
    <property type="match status" value="1"/>
</dbReference>
<evidence type="ECO:0000313" key="2">
    <source>
        <dbReference type="EMBL" id="RHC39231.1"/>
    </source>
</evidence>
<reference evidence="4 5" key="1">
    <citation type="submission" date="2018-08" db="EMBL/GenBank/DDBJ databases">
        <title>A genome reference for cultivated species of the human gut microbiota.</title>
        <authorList>
            <person name="Zou Y."/>
            <person name="Xue W."/>
            <person name="Luo G."/>
        </authorList>
    </citation>
    <scope>NUCLEOTIDE SEQUENCE [LARGE SCALE GENOMIC DNA]</scope>
    <source>
        <strain evidence="3 4">AM29-10</strain>
        <strain evidence="2 5">AM36-3AA</strain>
    </source>
</reference>
<dbReference type="Proteomes" id="UP000286104">
    <property type="component" value="Unassembled WGS sequence"/>
</dbReference>
<dbReference type="PANTHER" id="PTHR40396">
    <property type="entry name" value="ATPASE-LIKE PROTEIN"/>
    <property type="match status" value="1"/>
</dbReference>
<dbReference type="Gene3D" id="3.40.50.300">
    <property type="entry name" value="P-loop containing nucleotide triphosphate hydrolases"/>
    <property type="match status" value="1"/>
</dbReference>
<evidence type="ECO:0000313" key="4">
    <source>
        <dbReference type="Proteomes" id="UP000285290"/>
    </source>
</evidence>
<dbReference type="InterPro" id="IPR003959">
    <property type="entry name" value="ATPase_AAA_core"/>
</dbReference>
<evidence type="ECO:0000313" key="5">
    <source>
        <dbReference type="Proteomes" id="UP000286104"/>
    </source>
</evidence>
<dbReference type="Proteomes" id="UP000285290">
    <property type="component" value="Unassembled WGS sequence"/>
</dbReference>
<dbReference type="GO" id="GO:0005524">
    <property type="term" value="F:ATP binding"/>
    <property type="evidence" value="ECO:0007669"/>
    <property type="project" value="InterPro"/>
</dbReference>
<dbReference type="AlphaFoldDB" id="A0A414IW76"/>
<accession>A0A414IW76</accession>
<protein>
    <recommendedName>
        <fullName evidence="1">ATPase AAA-type core domain-containing protein</fullName>
    </recommendedName>
</protein>
<dbReference type="GO" id="GO:0016887">
    <property type="term" value="F:ATP hydrolysis activity"/>
    <property type="evidence" value="ECO:0007669"/>
    <property type="project" value="InterPro"/>
</dbReference>
<sequence length="455" mass="53001">MTLEVQEMITYVKMKNFMSFKDVLFDFRNGRKGAKKFISIYGENGSGKSNFVTCIDLLRKSIESFYMIGETGRIAEFAKEKDIPQELVEMLVKSSNIQKYIESCRMIECDEATEVEYGFRTNGHEGYYIMSFKERFLYEKLYYFTGKQRGVLYEIDYTNENPKIDFSNKLFKSKKIELELRDEISKYWGKHTLLSILNKEREEKNEEYIKESYLDYVFDIIDMLKDTTIHCKKSSSSGSEVNSYKPANVLRDLREGKIKKNKEDLLDRSERIIRDFFTQAYSDIKDVYYDRKIDNDVILYKLYVRKMIGGKIRTLSFDNESAGTQHIIDIIRSLLGAFCGVTVVYDEIDDGIHDLLLKNVLESMIDDITGQLIITTHNTYMLESIDIKSVYLINVDYQGNKEVKCLDKYPRIQGTNNPRIMYLKGLFGGVPIVDILDYDTIIQELDDSSNVEGGD</sequence>
<organism evidence="3 4">
    <name type="scientific">Agathobacter rectalis</name>
    <dbReference type="NCBI Taxonomy" id="39491"/>
    <lineage>
        <taxon>Bacteria</taxon>
        <taxon>Bacillati</taxon>
        <taxon>Bacillota</taxon>
        <taxon>Clostridia</taxon>
        <taxon>Lachnospirales</taxon>
        <taxon>Lachnospiraceae</taxon>
        <taxon>Agathobacter</taxon>
    </lineage>
</organism>
<name>A0A414IW76_9FIRM</name>
<dbReference type="GO" id="GO:0006302">
    <property type="term" value="P:double-strand break repair"/>
    <property type="evidence" value="ECO:0007669"/>
    <property type="project" value="InterPro"/>
</dbReference>
<proteinExistence type="predicted"/>
<dbReference type="PANTHER" id="PTHR40396:SF1">
    <property type="entry name" value="ATPASE AAA-TYPE CORE DOMAIN-CONTAINING PROTEIN"/>
    <property type="match status" value="1"/>
</dbReference>
<evidence type="ECO:0000313" key="3">
    <source>
        <dbReference type="EMBL" id="RHE33438.1"/>
    </source>
</evidence>
<comment type="caution">
    <text evidence="3">The sequence shown here is derived from an EMBL/GenBank/DDBJ whole genome shotgun (WGS) entry which is preliminary data.</text>
</comment>
<dbReference type="EMBL" id="QSKC01000003">
    <property type="protein sequence ID" value="RHE33438.1"/>
    <property type="molecule type" value="Genomic_DNA"/>
</dbReference>
<dbReference type="EMBL" id="QSHU01000009">
    <property type="protein sequence ID" value="RHC39231.1"/>
    <property type="molecule type" value="Genomic_DNA"/>
</dbReference>
<evidence type="ECO:0000259" key="1">
    <source>
        <dbReference type="Pfam" id="PF13304"/>
    </source>
</evidence>
<dbReference type="SUPFAM" id="SSF52540">
    <property type="entry name" value="P-loop containing nucleoside triphosphate hydrolases"/>
    <property type="match status" value="1"/>
</dbReference>
<gene>
    <name evidence="3" type="ORF">DW753_03020</name>
    <name evidence="2" type="ORF">DW848_07900</name>
</gene>
<dbReference type="InterPro" id="IPR027417">
    <property type="entry name" value="P-loop_NTPase"/>
</dbReference>